<organism evidence="3 4">
    <name type="scientific">Hyaloscypha variabilis (strain UAMH 11265 / GT02V1 / F)</name>
    <name type="common">Meliniomyces variabilis</name>
    <dbReference type="NCBI Taxonomy" id="1149755"/>
    <lineage>
        <taxon>Eukaryota</taxon>
        <taxon>Fungi</taxon>
        <taxon>Dikarya</taxon>
        <taxon>Ascomycota</taxon>
        <taxon>Pezizomycotina</taxon>
        <taxon>Leotiomycetes</taxon>
        <taxon>Helotiales</taxon>
        <taxon>Hyaloscyphaceae</taxon>
        <taxon>Hyaloscypha</taxon>
        <taxon>Hyaloscypha variabilis</taxon>
    </lineage>
</organism>
<evidence type="ECO:0000256" key="1">
    <source>
        <dbReference type="SAM" id="MobiDB-lite"/>
    </source>
</evidence>
<dbReference type="Proteomes" id="UP000235786">
    <property type="component" value="Unassembled WGS sequence"/>
</dbReference>
<name>A0A2J6RXT5_HYAVF</name>
<keyword evidence="4" id="KW-1185">Reference proteome</keyword>
<protein>
    <recommendedName>
        <fullName evidence="2">C2H2-type domain-containing protein</fullName>
    </recommendedName>
</protein>
<dbReference type="SUPFAM" id="SSF57667">
    <property type="entry name" value="beta-beta-alpha zinc fingers"/>
    <property type="match status" value="1"/>
</dbReference>
<gene>
    <name evidence="3" type="ORF">L207DRAFT_293474</name>
</gene>
<dbReference type="Gene3D" id="3.30.160.60">
    <property type="entry name" value="Classic Zinc Finger"/>
    <property type="match status" value="2"/>
</dbReference>
<feature type="region of interest" description="Disordered" evidence="1">
    <location>
        <begin position="94"/>
        <end position="145"/>
    </location>
</feature>
<dbReference type="InterPro" id="IPR059009">
    <property type="entry name" value="Znf_C2H2_17_1st"/>
</dbReference>
<dbReference type="InterPro" id="IPR051061">
    <property type="entry name" value="Zinc_finger_trans_reg"/>
</dbReference>
<dbReference type="InterPro" id="IPR036236">
    <property type="entry name" value="Znf_C2H2_sf"/>
</dbReference>
<dbReference type="AlphaFoldDB" id="A0A2J6RXT5"/>
<accession>A0A2J6RXT5</accession>
<dbReference type="OrthoDB" id="5305647at2759"/>
<feature type="domain" description="C2H2-type" evidence="2">
    <location>
        <begin position="3"/>
        <end position="29"/>
    </location>
</feature>
<dbReference type="PANTHER" id="PTHR46179">
    <property type="entry name" value="ZINC FINGER PROTEIN"/>
    <property type="match status" value="1"/>
</dbReference>
<evidence type="ECO:0000259" key="2">
    <source>
        <dbReference type="SMART" id="SM00355"/>
    </source>
</evidence>
<feature type="domain" description="C2H2-type" evidence="2">
    <location>
        <begin position="33"/>
        <end position="59"/>
    </location>
</feature>
<dbReference type="GO" id="GO:0006357">
    <property type="term" value="P:regulation of transcription by RNA polymerase II"/>
    <property type="evidence" value="ECO:0007669"/>
    <property type="project" value="TreeGrafter"/>
</dbReference>
<dbReference type="InterPro" id="IPR013087">
    <property type="entry name" value="Znf_C2H2_type"/>
</dbReference>
<dbReference type="EMBL" id="KZ613942">
    <property type="protein sequence ID" value="PMD43317.1"/>
    <property type="molecule type" value="Genomic_DNA"/>
</dbReference>
<feature type="compositionally biased region" description="Low complexity" evidence="1">
    <location>
        <begin position="119"/>
        <end position="130"/>
    </location>
</feature>
<sequence>MPRKCQHLGCLESRVFQTDSAFRRHMDKHTRPYKCPVSGCKVKDFSNAGDLRRHRREVHASPAFTCPVLACKRHRKGFGRKDNLIQHLKRTHGEDSNDFSLTSNSLTNGDQETVTSPNGDSSMGSESGDSAGDEMELVPSKSTDKASLTAKLQELQKLKEEAIAKFDGDIAALKRVLSFM</sequence>
<reference evidence="3 4" key="1">
    <citation type="submission" date="2016-04" db="EMBL/GenBank/DDBJ databases">
        <title>A degradative enzymes factory behind the ericoid mycorrhizal symbiosis.</title>
        <authorList>
            <consortium name="DOE Joint Genome Institute"/>
            <person name="Martino E."/>
            <person name="Morin E."/>
            <person name="Grelet G."/>
            <person name="Kuo A."/>
            <person name="Kohler A."/>
            <person name="Daghino S."/>
            <person name="Barry K."/>
            <person name="Choi C."/>
            <person name="Cichocki N."/>
            <person name="Clum A."/>
            <person name="Copeland A."/>
            <person name="Hainaut M."/>
            <person name="Haridas S."/>
            <person name="Labutti K."/>
            <person name="Lindquist E."/>
            <person name="Lipzen A."/>
            <person name="Khouja H.-R."/>
            <person name="Murat C."/>
            <person name="Ohm R."/>
            <person name="Olson A."/>
            <person name="Spatafora J."/>
            <person name="Veneault-Fourrey C."/>
            <person name="Henrissat B."/>
            <person name="Grigoriev I."/>
            <person name="Martin F."/>
            <person name="Perotto S."/>
        </authorList>
    </citation>
    <scope>NUCLEOTIDE SEQUENCE [LARGE SCALE GENOMIC DNA]</scope>
    <source>
        <strain evidence="3 4">F</strain>
    </source>
</reference>
<proteinExistence type="predicted"/>
<evidence type="ECO:0000313" key="3">
    <source>
        <dbReference type="EMBL" id="PMD43317.1"/>
    </source>
</evidence>
<feature type="compositionally biased region" description="Polar residues" evidence="1">
    <location>
        <begin position="98"/>
        <end position="118"/>
    </location>
</feature>
<dbReference type="SMART" id="SM00355">
    <property type="entry name" value="ZnF_C2H2"/>
    <property type="match status" value="3"/>
</dbReference>
<feature type="domain" description="C2H2-type" evidence="2">
    <location>
        <begin position="64"/>
        <end position="92"/>
    </location>
</feature>
<dbReference type="Pfam" id="PF26177">
    <property type="entry name" value="zf_C2H2_17_1st"/>
    <property type="match status" value="1"/>
</dbReference>
<dbReference type="STRING" id="1149755.A0A2J6RXT5"/>
<dbReference type="GO" id="GO:0005634">
    <property type="term" value="C:nucleus"/>
    <property type="evidence" value="ECO:0007669"/>
    <property type="project" value="TreeGrafter"/>
</dbReference>
<dbReference type="PANTHER" id="PTHR46179:SF24">
    <property type="entry name" value="C2H2-TYPE DOMAIN-CONTAINING PROTEIN"/>
    <property type="match status" value="1"/>
</dbReference>
<evidence type="ECO:0000313" key="4">
    <source>
        <dbReference type="Proteomes" id="UP000235786"/>
    </source>
</evidence>